<protein>
    <submittedName>
        <fullName evidence="1">Uncharacterized protein</fullName>
    </submittedName>
</protein>
<proteinExistence type="predicted"/>
<reference evidence="1 2" key="1">
    <citation type="submission" date="2020-08" db="EMBL/GenBank/DDBJ databases">
        <title>Genome sequence of Rhizobiales bacterium strain IZ6.</title>
        <authorList>
            <person name="Nakai R."/>
            <person name="Naganuma T."/>
        </authorList>
    </citation>
    <scope>NUCLEOTIDE SEQUENCE [LARGE SCALE GENOMIC DNA]</scope>
    <source>
        <strain evidence="1 2">IZ6</strain>
    </source>
</reference>
<organism evidence="1 2">
    <name type="scientific">Terrihabitans soli</name>
    <dbReference type="NCBI Taxonomy" id="708113"/>
    <lineage>
        <taxon>Bacteria</taxon>
        <taxon>Pseudomonadati</taxon>
        <taxon>Pseudomonadota</taxon>
        <taxon>Alphaproteobacteria</taxon>
        <taxon>Hyphomicrobiales</taxon>
        <taxon>Terrihabitans</taxon>
    </lineage>
</organism>
<sequence>MLNRDGDFIFYTVECKRREGLWHVVGDTQLAVIPAHLRFKNGRGHDGFLEPTRSFGACGDVWQLIRQSGYWEPELAYDLLRLLTQYNRGESFRVTKVRLTQSRTELALYQNSVTRELVA</sequence>
<accession>A0A6S6QRY0</accession>
<dbReference type="EMBL" id="AP023361">
    <property type="protein sequence ID" value="BCJ91819.1"/>
    <property type="molecule type" value="Genomic_DNA"/>
</dbReference>
<evidence type="ECO:0000313" key="1">
    <source>
        <dbReference type="EMBL" id="BCJ91819.1"/>
    </source>
</evidence>
<dbReference type="KEGG" id="tso:IZ6_25540"/>
<dbReference type="AlphaFoldDB" id="A0A6S6QRY0"/>
<dbReference type="Proteomes" id="UP000515317">
    <property type="component" value="Chromosome"/>
</dbReference>
<keyword evidence="2" id="KW-1185">Reference proteome</keyword>
<gene>
    <name evidence="1" type="ORF">IZ6_25540</name>
</gene>
<name>A0A6S6QRY0_9HYPH</name>
<evidence type="ECO:0000313" key="2">
    <source>
        <dbReference type="Proteomes" id="UP000515317"/>
    </source>
</evidence>